<dbReference type="eggNOG" id="KOG0508">
    <property type="taxonomic scope" value="Eukaryota"/>
</dbReference>
<organism evidence="4 5">
    <name type="scientific">Daphnia pulex</name>
    <name type="common">Water flea</name>
    <dbReference type="NCBI Taxonomy" id="6669"/>
    <lineage>
        <taxon>Eukaryota</taxon>
        <taxon>Metazoa</taxon>
        <taxon>Ecdysozoa</taxon>
        <taxon>Arthropoda</taxon>
        <taxon>Crustacea</taxon>
        <taxon>Branchiopoda</taxon>
        <taxon>Diplostraca</taxon>
        <taxon>Cladocera</taxon>
        <taxon>Anomopoda</taxon>
        <taxon>Daphniidae</taxon>
        <taxon>Daphnia</taxon>
    </lineage>
</organism>
<feature type="repeat" description="ANK" evidence="3">
    <location>
        <begin position="41"/>
        <end position="61"/>
    </location>
</feature>
<keyword evidence="5" id="KW-1185">Reference proteome</keyword>
<dbReference type="InterPro" id="IPR051070">
    <property type="entry name" value="NF-kappa-B_inhibitor"/>
</dbReference>
<feature type="non-terminal residue" evidence="4">
    <location>
        <position position="183"/>
    </location>
</feature>
<evidence type="ECO:0000256" key="3">
    <source>
        <dbReference type="PROSITE-ProRule" id="PRU00023"/>
    </source>
</evidence>
<dbReference type="PhylomeDB" id="E9HZA5"/>
<feature type="repeat" description="ANK" evidence="3">
    <location>
        <begin position="139"/>
        <end position="171"/>
    </location>
</feature>
<dbReference type="HOGENOM" id="CLU_000134_14_0_1"/>
<dbReference type="EMBL" id="GL733300">
    <property type="protein sequence ID" value="EFX62926.1"/>
    <property type="molecule type" value="Genomic_DNA"/>
</dbReference>
<dbReference type="PANTHER" id="PTHR46680:SF3">
    <property type="entry name" value="NF-KAPPA-B INHIBITOR CACTUS"/>
    <property type="match status" value="1"/>
</dbReference>
<dbReference type="Pfam" id="PF00023">
    <property type="entry name" value="Ank"/>
    <property type="match status" value="1"/>
</dbReference>
<feature type="repeat" description="ANK" evidence="3">
    <location>
        <begin position="73"/>
        <end position="105"/>
    </location>
</feature>
<dbReference type="SUPFAM" id="SSF48403">
    <property type="entry name" value="Ankyrin repeat"/>
    <property type="match status" value="1"/>
</dbReference>
<reference evidence="4 5" key="1">
    <citation type="journal article" date="2011" name="Science">
        <title>The ecoresponsive genome of Daphnia pulex.</title>
        <authorList>
            <person name="Colbourne J.K."/>
            <person name="Pfrender M.E."/>
            <person name="Gilbert D."/>
            <person name="Thomas W.K."/>
            <person name="Tucker A."/>
            <person name="Oakley T.H."/>
            <person name="Tokishita S."/>
            <person name="Aerts A."/>
            <person name="Arnold G.J."/>
            <person name="Basu M.K."/>
            <person name="Bauer D.J."/>
            <person name="Caceres C.E."/>
            <person name="Carmel L."/>
            <person name="Casola C."/>
            <person name="Choi J.H."/>
            <person name="Detter J.C."/>
            <person name="Dong Q."/>
            <person name="Dusheyko S."/>
            <person name="Eads B.D."/>
            <person name="Frohlich T."/>
            <person name="Geiler-Samerotte K.A."/>
            <person name="Gerlach D."/>
            <person name="Hatcher P."/>
            <person name="Jogdeo S."/>
            <person name="Krijgsveld J."/>
            <person name="Kriventseva E.V."/>
            <person name="Kultz D."/>
            <person name="Laforsch C."/>
            <person name="Lindquist E."/>
            <person name="Lopez J."/>
            <person name="Manak J.R."/>
            <person name="Muller J."/>
            <person name="Pangilinan J."/>
            <person name="Patwardhan R.P."/>
            <person name="Pitluck S."/>
            <person name="Pritham E.J."/>
            <person name="Rechtsteiner A."/>
            <person name="Rho M."/>
            <person name="Rogozin I.B."/>
            <person name="Sakarya O."/>
            <person name="Salamov A."/>
            <person name="Schaack S."/>
            <person name="Shapiro H."/>
            <person name="Shiga Y."/>
            <person name="Skalitzky C."/>
            <person name="Smith Z."/>
            <person name="Souvorov A."/>
            <person name="Sung W."/>
            <person name="Tang Z."/>
            <person name="Tsuchiya D."/>
            <person name="Tu H."/>
            <person name="Vos H."/>
            <person name="Wang M."/>
            <person name="Wolf Y.I."/>
            <person name="Yamagata H."/>
            <person name="Yamada T."/>
            <person name="Ye Y."/>
            <person name="Shaw J.R."/>
            <person name="Andrews J."/>
            <person name="Crease T.J."/>
            <person name="Tang H."/>
            <person name="Lucas S.M."/>
            <person name="Robertson H.M."/>
            <person name="Bork P."/>
            <person name="Koonin E.V."/>
            <person name="Zdobnov E.M."/>
            <person name="Grigoriev I.V."/>
            <person name="Lynch M."/>
            <person name="Boore J.L."/>
        </authorList>
    </citation>
    <scope>NUCLEOTIDE SEQUENCE [LARGE SCALE GENOMIC DNA]</scope>
</reference>
<dbReference type="InterPro" id="IPR036770">
    <property type="entry name" value="Ankyrin_rpt-contain_sf"/>
</dbReference>
<dbReference type="PROSITE" id="PS50088">
    <property type="entry name" value="ANK_REPEAT"/>
    <property type="match status" value="3"/>
</dbReference>
<protein>
    <submittedName>
        <fullName evidence="4">Uncharacterized protein</fullName>
    </submittedName>
</protein>
<dbReference type="KEGG" id="dpx:DAPPUDRAFT_6525"/>
<dbReference type="Pfam" id="PF12796">
    <property type="entry name" value="Ank_2"/>
    <property type="match status" value="1"/>
</dbReference>
<evidence type="ECO:0000256" key="1">
    <source>
        <dbReference type="ARBA" id="ARBA00022737"/>
    </source>
</evidence>
<proteinExistence type="predicted"/>
<evidence type="ECO:0000313" key="5">
    <source>
        <dbReference type="Proteomes" id="UP000000305"/>
    </source>
</evidence>
<accession>E9HZA5</accession>
<dbReference type="STRING" id="6669.E9HZA5"/>
<dbReference type="AlphaFoldDB" id="E9HZA5"/>
<keyword evidence="1" id="KW-0677">Repeat</keyword>
<name>E9HZA5_DAPPU</name>
<dbReference type="PROSITE" id="PS50297">
    <property type="entry name" value="ANK_REP_REGION"/>
    <property type="match status" value="1"/>
</dbReference>
<dbReference type="Gene3D" id="1.25.40.20">
    <property type="entry name" value="Ankyrin repeat-containing domain"/>
    <property type="match status" value="1"/>
</dbReference>
<keyword evidence="2 3" id="KW-0040">ANK repeat</keyword>
<sequence>DMTILDQDGNTPFMAAVRYDSSRMVHYFLQLGYRPEEKERDGNTPLHIAVRSKNLTTIKLLARKPHINFVNDDGRSPLAAAIAIGNEMAMEILWRHNADPHVVDKAGNTLLLLACAGPSIVILKHILEHCSEVTMCNVVGETALHLASAAKNPSVIFEICKRGATVTAQDCRGRTPLMIAIMS</sequence>
<dbReference type="Proteomes" id="UP000000305">
    <property type="component" value="Unassembled WGS sequence"/>
</dbReference>
<dbReference type="SMART" id="SM00248">
    <property type="entry name" value="ANK"/>
    <property type="match status" value="5"/>
</dbReference>
<evidence type="ECO:0000313" key="4">
    <source>
        <dbReference type="EMBL" id="EFX62926.1"/>
    </source>
</evidence>
<dbReference type="PANTHER" id="PTHR46680">
    <property type="entry name" value="NF-KAPPA-B INHIBITOR ALPHA"/>
    <property type="match status" value="1"/>
</dbReference>
<feature type="non-terminal residue" evidence="4">
    <location>
        <position position="1"/>
    </location>
</feature>
<dbReference type="InParanoid" id="E9HZA5"/>
<evidence type="ECO:0000256" key="2">
    <source>
        <dbReference type="ARBA" id="ARBA00023043"/>
    </source>
</evidence>
<dbReference type="InterPro" id="IPR002110">
    <property type="entry name" value="Ankyrin_rpt"/>
</dbReference>
<gene>
    <name evidence="4" type="ORF">DAPPUDRAFT_6525</name>
</gene>
<dbReference type="OrthoDB" id="6335178at2759"/>